<dbReference type="Proteomes" id="UP000729402">
    <property type="component" value="Unassembled WGS sequence"/>
</dbReference>
<accession>A0A8J5SH01</accession>
<comment type="caution">
    <text evidence="1">The sequence shown here is derived from an EMBL/GenBank/DDBJ whole genome shotgun (WGS) entry which is preliminary data.</text>
</comment>
<protein>
    <submittedName>
        <fullName evidence="1">Uncharacterized protein</fullName>
    </submittedName>
</protein>
<organism evidence="1 2">
    <name type="scientific">Zizania palustris</name>
    <name type="common">Northern wild rice</name>
    <dbReference type="NCBI Taxonomy" id="103762"/>
    <lineage>
        <taxon>Eukaryota</taxon>
        <taxon>Viridiplantae</taxon>
        <taxon>Streptophyta</taxon>
        <taxon>Embryophyta</taxon>
        <taxon>Tracheophyta</taxon>
        <taxon>Spermatophyta</taxon>
        <taxon>Magnoliopsida</taxon>
        <taxon>Liliopsida</taxon>
        <taxon>Poales</taxon>
        <taxon>Poaceae</taxon>
        <taxon>BOP clade</taxon>
        <taxon>Oryzoideae</taxon>
        <taxon>Oryzeae</taxon>
        <taxon>Zizaniinae</taxon>
        <taxon>Zizania</taxon>
    </lineage>
</organism>
<reference evidence="1" key="1">
    <citation type="journal article" date="2021" name="bioRxiv">
        <title>Whole Genome Assembly and Annotation of Northern Wild Rice, Zizania palustris L., Supports a Whole Genome Duplication in the Zizania Genus.</title>
        <authorList>
            <person name="Haas M."/>
            <person name="Kono T."/>
            <person name="Macchietto M."/>
            <person name="Millas R."/>
            <person name="McGilp L."/>
            <person name="Shao M."/>
            <person name="Duquette J."/>
            <person name="Hirsch C.N."/>
            <person name="Kimball J."/>
        </authorList>
    </citation>
    <scope>NUCLEOTIDE SEQUENCE</scope>
    <source>
        <tissue evidence="1">Fresh leaf tissue</tissue>
    </source>
</reference>
<name>A0A8J5SH01_ZIZPA</name>
<dbReference type="EMBL" id="JAAALK010000287">
    <property type="protein sequence ID" value="KAG8057981.1"/>
    <property type="molecule type" value="Genomic_DNA"/>
</dbReference>
<gene>
    <name evidence="1" type="ORF">GUJ93_ZPchr0002g23091</name>
</gene>
<evidence type="ECO:0000313" key="1">
    <source>
        <dbReference type="EMBL" id="KAG8057981.1"/>
    </source>
</evidence>
<reference evidence="1" key="2">
    <citation type="submission" date="2021-02" db="EMBL/GenBank/DDBJ databases">
        <authorList>
            <person name="Kimball J.A."/>
            <person name="Haas M.W."/>
            <person name="Macchietto M."/>
            <person name="Kono T."/>
            <person name="Duquette J."/>
            <person name="Shao M."/>
        </authorList>
    </citation>
    <scope>NUCLEOTIDE SEQUENCE</scope>
    <source>
        <tissue evidence="1">Fresh leaf tissue</tissue>
    </source>
</reference>
<proteinExistence type="predicted"/>
<dbReference type="AlphaFoldDB" id="A0A8J5SH01"/>
<evidence type="ECO:0000313" key="2">
    <source>
        <dbReference type="Proteomes" id="UP000729402"/>
    </source>
</evidence>
<sequence length="102" mass="10846">MRATDSGGMSVSASPVQVVVGSFVPGYQMDQNVKKPVMQITTRGAAAGGGRRLHDLQRRYGGLARWQPAAGRAPWRRRRPAPASTSVFKVENWTAPTPAGGG</sequence>
<keyword evidence="2" id="KW-1185">Reference proteome</keyword>